<feature type="transmembrane region" description="Helical" evidence="1">
    <location>
        <begin position="114"/>
        <end position="135"/>
    </location>
</feature>
<feature type="transmembrane region" description="Helical" evidence="1">
    <location>
        <begin position="9"/>
        <end position="32"/>
    </location>
</feature>
<feature type="transmembrane region" description="Helical" evidence="1">
    <location>
        <begin position="351"/>
        <end position="372"/>
    </location>
</feature>
<evidence type="ECO:0000313" key="3">
    <source>
        <dbReference type="EMBL" id="MDO7875844.1"/>
    </source>
</evidence>
<dbReference type="NCBIfam" id="TIGR04286">
    <property type="entry name" value="MSEP-CTERM"/>
    <property type="match status" value="1"/>
</dbReference>
<dbReference type="EMBL" id="JAUQSY010000008">
    <property type="protein sequence ID" value="MDO7875844.1"/>
    <property type="molecule type" value="Genomic_DNA"/>
</dbReference>
<organism evidence="3 4">
    <name type="scientific">Hymenobacter aranciens</name>
    <dbReference type="NCBI Taxonomy" id="3063996"/>
    <lineage>
        <taxon>Bacteria</taxon>
        <taxon>Pseudomonadati</taxon>
        <taxon>Bacteroidota</taxon>
        <taxon>Cytophagia</taxon>
        <taxon>Cytophagales</taxon>
        <taxon>Hymenobacteraceae</taxon>
        <taxon>Hymenobacter</taxon>
    </lineage>
</organism>
<proteinExistence type="predicted"/>
<feature type="transmembrane region" description="Helical" evidence="1">
    <location>
        <begin position="147"/>
        <end position="167"/>
    </location>
</feature>
<dbReference type="RefSeq" id="WP_305007169.1">
    <property type="nucleotide sequence ID" value="NZ_JAUQSY010000008.1"/>
</dbReference>
<dbReference type="InterPro" id="IPR027550">
    <property type="entry name" value="MSEP-CTERM"/>
</dbReference>
<keyword evidence="1" id="KW-0812">Transmembrane</keyword>
<feature type="transmembrane region" description="Helical" evidence="1">
    <location>
        <begin position="312"/>
        <end position="331"/>
    </location>
</feature>
<accession>A0ABT9BDR9</accession>
<gene>
    <name evidence="3" type="ORF">Q5H93_13965</name>
</gene>
<comment type="caution">
    <text evidence="3">The sequence shown here is derived from an EMBL/GenBank/DDBJ whole genome shotgun (WGS) entry which is preliminary data.</text>
</comment>
<dbReference type="NCBIfam" id="NF046080">
    <property type="entry name" value="PID_CTERM"/>
    <property type="match status" value="1"/>
</dbReference>
<reference evidence="3" key="1">
    <citation type="submission" date="2023-07" db="EMBL/GenBank/DDBJ databases">
        <authorList>
            <person name="Kim M.K."/>
        </authorList>
    </citation>
    <scope>NUCLEOTIDE SEQUENCE</scope>
    <source>
        <strain evidence="3">ASUV-10-1</strain>
    </source>
</reference>
<protein>
    <submittedName>
        <fullName evidence="3">MSEP-CTERM sorting domain-containing protein</fullName>
    </submittedName>
</protein>
<keyword evidence="1" id="KW-1133">Transmembrane helix</keyword>
<feature type="transmembrane region" description="Helical" evidence="1">
    <location>
        <begin position="285"/>
        <end position="306"/>
    </location>
</feature>
<evidence type="ECO:0000256" key="1">
    <source>
        <dbReference type="SAM" id="Phobius"/>
    </source>
</evidence>
<keyword evidence="4" id="KW-1185">Reference proteome</keyword>
<dbReference type="PROSITE" id="PS51468">
    <property type="entry name" value="VIT"/>
    <property type="match status" value="1"/>
</dbReference>
<feature type="transmembrane region" description="Helical" evidence="1">
    <location>
        <begin position="179"/>
        <end position="204"/>
    </location>
</feature>
<feature type="domain" description="VIT" evidence="2">
    <location>
        <begin position="463"/>
        <end position="595"/>
    </location>
</feature>
<sequence length="947" mass="104073">MQNLRKPQWLFMINTGPLVVLFAMCYGIYTVIHSLLPPESVVLWQRFGAGLGLLGLGTAGFAAVQLRREQLLGAVYSLVQIGVCSGLLALVVFQSDSTIPRSVPPWMVPTDPGLIAWTLLMPTLAHAVLVLVARFTPEGEGRVLPSLLLALGVPLGWWMVGGLLGLLPWDYLFPHIAEALLLLAAVMSTISFFFFLIRTAYILAQKKGGFWAGSGWVFRVLVALVMPLLGLAVNSGVLLNDVLGNIGGGIFGDFSSPWFYILAALNGVLLCLPDSPRPALRLVQLLGRAGLFGFTLYFAVVFLPFLPLSIPAILVFGVGFLILTPVLLFVVHVRQLGDDLAALQPHYGRRLVLAVLVGGLTVLPLYLTASYWHDRRTLHEALDYVYSPNYAQATRLDANALQTTLGTIRQHKERRRGMDFGRHQPYLSTYFNWLVLDNLMLSESKLADLQVIFNGQSRPDYQPAPPPTQQPADAPQLRTLTATSSYDARQQSWVSWVDLTVANPQAGFGDWEYTTKFQLPAGCWVSDYYLTIGQRQERGILAEKKAAAWVYAQILNERASRDPGLLSYDNTREVSLRVYPVIGAEPRHTRIQLLHKEPFELSVDGQKLTLGNASAPPVAAPVTTPDSSVLYLSATAKSRLPLVQRRPYYHFLLDASTQRGLPTAYAARINNQLTQKLPNGVAPRYSLVNAYTTTLPAGADWRAELAREPAHGGFFLTGAIQRVLFEAQQHPGPTYPVIVVVSEHFTGAVLADNFESFQSAYPESDVFYELNPEQQLLAHSLRAHSAVPLADAPRPGPAPVVRAWPTAAQPRAYLADNQQAELVLSHPQASLQPAATASSRWLTGLLLSGYSQWQTFHPESTDRQRLPFLQASFRAGILTPFTSFLALENDAQKAALRRKQEETLAANANLDVMEEDDLPPVETPIDGGVGLLLLAGVGLAGWALRRR</sequence>
<evidence type="ECO:0000259" key="2">
    <source>
        <dbReference type="PROSITE" id="PS51468"/>
    </source>
</evidence>
<keyword evidence="1" id="KW-0472">Membrane</keyword>
<dbReference type="Proteomes" id="UP001176429">
    <property type="component" value="Unassembled WGS sequence"/>
</dbReference>
<dbReference type="InterPro" id="IPR058207">
    <property type="entry name" value="PID_CTERM"/>
</dbReference>
<feature type="transmembrane region" description="Helical" evidence="1">
    <location>
        <begin position="257"/>
        <end position="273"/>
    </location>
</feature>
<feature type="transmembrane region" description="Helical" evidence="1">
    <location>
        <begin position="71"/>
        <end position="94"/>
    </location>
</feature>
<name>A0ABT9BDR9_9BACT</name>
<feature type="transmembrane region" description="Helical" evidence="1">
    <location>
        <begin position="44"/>
        <end position="64"/>
    </location>
</feature>
<evidence type="ECO:0000313" key="4">
    <source>
        <dbReference type="Proteomes" id="UP001176429"/>
    </source>
</evidence>
<feature type="transmembrane region" description="Helical" evidence="1">
    <location>
        <begin position="216"/>
        <end position="237"/>
    </location>
</feature>
<dbReference type="InterPro" id="IPR013694">
    <property type="entry name" value="VIT"/>
</dbReference>